<dbReference type="InterPro" id="IPR012337">
    <property type="entry name" value="RNaseH-like_sf"/>
</dbReference>
<evidence type="ECO:0000313" key="9">
    <source>
        <dbReference type="EMBL" id="GBM74794.1"/>
    </source>
</evidence>
<accession>A0A4Y2IAU3</accession>
<dbReference type="EMBL" id="BGPR01002516">
    <property type="protein sequence ID" value="GBM74794.1"/>
    <property type="molecule type" value="Genomic_DNA"/>
</dbReference>
<dbReference type="InterPro" id="IPR050092">
    <property type="entry name" value="RNase_H"/>
</dbReference>
<evidence type="ECO:0000313" key="10">
    <source>
        <dbReference type="Proteomes" id="UP000499080"/>
    </source>
</evidence>
<dbReference type="GO" id="GO:0043137">
    <property type="term" value="P:DNA replication, removal of RNA primer"/>
    <property type="evidence" value="ECO:0007669"/>
    <property type="project" value="TreeGrafter"/>
</dbReference>
<reference evidence="9 10" key="1">
    <citation type="journal article" date="2019" name="Sci. Rep.">
        <title>Orb-weaving spider Araneus ventricosus genome elucidates the spidroin gene catalogue.</title>
        <authorList>
            <person name="Kono N."/>
            <person name="Nakamura H."/>
            <person name="Ohtoshi R."/>
            <person name="Moran D.A.P."/>
            <person name="Shinohara A."/>
            <person name="Yoshida Y."/>
            <person name="Fujiwara M."/>
            <person name="Mori M."/>
            <person name="Tomita M."/>
            <person name="Arakawa K."/>
        </authorList>
    </citation>
    <scope>NUCLEOTIDE SEQUENCE [LARGE SCALE GENOMIC DNA]</scope>
</reference>
<dbReference type="CDD" id="cd09276">
    <property type="entry name" value="Rnase_HI_RT_non_LTR"/>
    <property type="match status" value="1"/>
</dbReference>
<dbReference type="GO" id="GO:0003676">
    <property type="term" value="F:nucleic acid binding"/>
    <property type="evidence" value="ECO:0007669"/>
    <property type="project" value="InterPro"/>
</dbReference>
<keyword evidence="6" id="KW-0255">Endonuclease</keyword>
<name>A0A4Y2IAU3_ARAVE</name>
<feature type="domain" description="RNase H type-1" evidence="8">
    <location>
        <begin position="60"/>
        <end position="187"/>
    </location>
</feature>
<dbReference type="EC" id="3.1.26.4" evidence="3"/>
<evidence type="ECO:0000256" key="1">
    <source>
        <dbReference type="ARBA" id="ARBA00000077"/>
    </source>
</evidence>
<protein>
    <recommendedName>
        <fullName evidence="3">ribonuclease H</fullName>
        <ecNumber evidence="3">3.1.26.4</ecNumber>
    </recommendedName>
</protein>
<keyword evidence="5" id="KW-0479">Metal-binding</keyword>
<dbReference type="Pfam" id="PF00075">
    <property type="entry name" value="RNase_H"/>
    <property type="match status" value="1"/>
</dbReference>
<evidence type="ECO:0000259" key="8">
    <source>
        <dbReference type="PROSITE" id="PS50879"/>
    </source>
</evidence>
<comment type="catalytic activity">
    <reaction evidence="1">
        <text>Endonucleolytic cleavage to 5'-phosphomonoester.</text>
        <dbReference type="EC" id="3.1.26.4"/>
    </reaction>
</comment>
<keyword evidence="10" id="KW-1185">Reference proteome</keyword>
<dbReference type="GO" id="GO:0004523">
    <property type="term" value="F:RNA-DNA hybrid ribonuclease activity"/>
    <property type="evidence" value="ECO:0007669"/>
    <property type="project" value="UniProtKB-EC"/>
</dbReference>
<dbReference type="InterPro" id="IPR036397">
    <property type="entry name" value="RNaseH_sf"/>
</dbReference>
<dbReference type="Gene3D" id="3.30.420.10">
    <property type="entry name" value="Ribonuclease H-like superfamily/Ribonuclease H"/>
    <property type="match status" value="1"/>
</dbReference>
<dbReference type="PROSITE" id="PS50879">
    <property type="entry name" value="RNASE_H_1"/>
    <property type="match status" value="1"/>
</dbReference>
<organism evidence="9 10">
    <name type="scientific">Araneus ventricosus</name>
    <name type="common">Orbweaver spider</name>
    <name type="synonym">Epeira ventricosa</name>
    <dbReference type="NCBI Taxonomy" id="182803"/>
    <lineage>
        <taxon>Eukaryota</taxon>
        <taxon>Metazoa</taxon>
        <taxon>Ecdysozoa</taxon>
        <taxon>Arthropoda</taxon>
        <taxon>Chelicerata</taxon>
        <taxon>Arachnida</taxon>
        <taxon>Araneae</taxon>
        <taxon>Araneomorphae</taxon>
        <taxon>Entelegynae</taxon>
        <taxon>Araneoidea</taxon>
        <taxon>Araneidae</taxon>
        <taxon>Araneus</taxon>
    </lineage>
</organism>
<comment type="caution">
    <text evidence="9">The sequence shown here is derived from an EMBL/GenBank/DDBJ whole genome shotgun (WGS) entry which is preliminary data.</text>
</comment>
<dbReference type="PANTHER" id="PTHR10642">
    <property type="entry name" value="RIBONUCLEASE H1"/>
    <property type="match status" value="1"/>
</dbReference>
<keyword evidence="4" id="KW-0540">Nuclease</keyword>
<proteinExistence type="inferred from homology"/>
<evidence type="ECO:0000256" key="7">
    <source>
        <dbReference type="ARBA" id="ARBA00022801"/>
    </source>
</evidence>
<evidence type="ECO:0000256" key="2">
    <source>
        <dbReference type="ARBA" id="ARBA00005300"/>
    </source>
</evidence>
<evidence type="ECO:0000256" key="3">
    <source>
        <dbReference type="ARBA" id="ARBA00012180"/>
    </source>
</evidence>
<dbReference type="AlphaFoldDB" id="A0A4Y2IAU3"/>
<evidence type="ECO:0000256" key="4">
    <source>
        <dbReference type="ARBA" id="ARBA00022722"/>
    </source>
</evidence>
<evidence type="ECO:0000256" key="5">
    <source>
        <dbReference type="ARBA" id="ARBA00022723"/>
    </source>
</evidence>
<keyword evidence="7" id="KW-0378">Hydrolase</keyword>
<gene>
    <name evidence="9" type="ORF">AVEN_38721_1</name>
</gene>
<dbReference type="InterPro" id="IPR002156">
    <property type="entry name" value="RNaseH_domain"/>
</dbReference>
<comment type="similarity">
    <text evidence="2">Belongs to the RNase H family.</text>
</comment>
<evidence type="ECO:0000256" key="6">
    <source>
        <dbReference type="ARBA" id="ARBA00022759"/>
    </source>
</evidence>
<dbReference type="SUPFAM" id="SSF53098">
    <property type="entry name" value="Ribonuclease H-like"/>
    <property type="match status" value="1"/>
</dbReference>
<dbReference type="GO" id="GO:0046872">
    <property type="term" value="F:metal ion binding"/>
    <property type="evidence" value="ECO:0007669"/>
    <property type="project" value="UniProtKB-KW"/>
</dbReference>
<dbReference type="PANTHER" id="PTHR10642:SF26">
    <property type="entry name" value="RIBONUCLEASE H1"/>
    <property type="match status" value="1"/>
</dbReference>
<dbReference type="Proteomes" id="UP000499080">
    <property type="component" value="Unassembled WGS sequence"/>
</dbReference>
<sequence length="398" mass="45486">MRNILSDTFHDVKVHTNDFCGHPPWMENSISYINPFGNFTKSDSNNSVLISLFNQHRQFYQSYQPVFTDGSKSLNHVGCPFFTNGHIISYKLHSLTSVFSSEITTVYFALKYIDVHEIRKSILYTDSMSLLESLRSSSTRNPLIKEVKDFYRHLLSKGSRILFSSVPSHAGITGNELADKSAKSATEFLTRPIVYADVRSAVNQWCHCQWQEKWNMETNNKLHVIKPVLSHWVTKLNRRCDVVLTRLRIGHTRLTHKYLLFAESPPTCSHCGDILTVKHILTDYVAVNRRRLRFLVFGAAYPIRGSYARESQINFNFNYHDQKRSFQCGRANFEIAIVHAAKNLKFVIDTETPKKVHTAFDTLLKKDDIYSGVALESARREVMVCPTGGTTCCTGEGV</sequence>